<gene>
    <name evidence="2" type="ORF">LITE_LOCUS27486</name>
</gene>
<organism evidence="2 3">
    <name type="scientific">Linum tenue</name>
    <dbReference type="NCBI Taxonomy" id="586396"/>
    <lineage>
        <taxon>Eukaryota</taxon>
        <taxon>Viridiplantae</taxon>
        <taxon>Streptophyta</taxon>
        <taxon>Embryophyta</taxon>
        <taxon>Tracheophyta</taxon>
        <taxon>Spermatophyta</taxon>
        <taxon>Magnoliopsida</taxon>
        <taxon>eudicotyledons</taxon>
        <taxon>Gunneridae</taxon>
        <taxon>Pentapetalae</taxon>
        <taxon>rosids</taxon>
        <taxon>fabids</taxon>
        <taxon>Malpighiales</taxon>
        <taxon>Linaceae</taxon>
        <taxon>Linum</taxon>
    </lineage>
</organism>
<dbReference type="AlphaFoldDB" id="A0AAV0M8D4"/>
<sequence length="38" mass="4250">MNRASFLFQACCCFHFALNDVVENCNGPSQKSSNTDFC</sequence>
<comment type="caution">
    <text evidence="2">The sequence shown here is derived from an EMBL/GenBank/DDBJ whole genome shotgun (WGS) entry which is preliminary data.</text>
</comment>
<dbReference type="Proteomes" id="UP001154282">
    <property type="component" value="Unassembled WGS sequence"/>
</dbReference>
<evidence type="ECO:0000313" key="2">
    <source>
        <dbReference type="EMBL" id="CAI0443003.1"/>
    </source>
</evidence>
<keyword evidence="3" id="KW-1185">Reference proteome</keyword>
<protein>
    <submittedName>
        <fullName evidence="2">Uncharacterized protein</fullName>
    </submittedName>
</protein>
<evidence type="ECO:0000313" key="3">
    <source>
        <dbReference type="Proteomes" id="UP001154282"/>
    </source>
</evidence>
<feature type="signal peptide" evidence="1">
    <location>
        <begin position="1"/>
        <end position="19"/>
    </location>
</feature>
<name>A0AAV0M8D4_9ROSI</name>
<keyword evidence="1" id="KW-0732">Signal</keyword>
<feature type="chain" id="PRO_5043437893" evidence="1">
    <location>
        <begin position="20"/>
        <end position="38"/>
    </location>
</feature>
<dbReference type="EMBL" id="CAMGYJ010000007">
    <property type="protein sequence ID" value="CAI0443003.1"/>
    <property type="molecule type" value="Genomic_DNA"/>
</dbReference>
<proteinExistence type="predicted"/>
<reference evidence="2" key="1">
    <citation type="submission" date="2022-08" db="EMBL/GenBank/DDBJ databases">
        <authorList>
            <person name="Gutierrez-Valencia J."/>
        </authorList>
    </citation>
    <scope>NUCLEOTIDE SEQUENCE</scope>
</reference>
<accession>A0AAV0M8D4</accession>
<evidence type="ECO:0000256" key="1">
    <source>
        <dbReference type="SAM" id="SignalP"/>
    </source>
</evidence>